<proteinExistence type="predicted"/>
<organism evidence="1">
    <name type="scientific">viral metagenome</name>
    <dbReference type="NCBI Taxonomy" id="1070528"/>
    <lineage>
        <taxon>unclassified sequences</taxon>
        <taxon>metagenomes</taxon>
        <taxon>organismal metagenomes</taxon>
    </lineage>
</organism>
<dbReference type="AlphaFoldDB" id="A0A6C0I6W6"/>
<evidence type="ECO:0000313" key="1">
    <source>
        <dbReference type="EMBL" id="QHT88340.1"/>
    </source>
</evidence>
<dbReference type="EMBL" id="MN740114">
    <property type="protein sequence ID" value="QHT88340.1"/>
    <property type="molecule type" value="Genomic_DNA"/>
</dbReference>
<evidence type="ECO:0008006" key="2">
    <source>
        <dbReference type="Google" id="ProtNLM"/>
    </source>
</evidence>
<protein>
    <recommendedName>
        <fullName evidence="2">MYM-type domain-containing protein</fullName>
    </recommendedName>
</protein>
<name>A0A6C0I6W6_9ZZZZ</name>
<sequence>MPPRARKATTKQEPPLSDDPVVYFLKVSKDLQHSEKEAPVPEALETTDYAVILKEEEANQQQFDETVIHTIISKIHQQLAYPSGTACFWCCHPFAWKAVVLPTHYDVYINQYSAEGNFCSPECALAYCYSDHLLTDAQRWLRHSLLRSLYTSIYPADTDISPAPDKRCLRMFGGTLSIEQYRRYIKEGSSPLQIAMPPIRLYMPSINTQSTARDIKTYVSLSNETVDKASQQLRLKRNKPVHSATTTLDKCMGLGGTQAT</sequence>
<accession>A0A6C0I6W6</accession>
<reference evidence="1" key="1">
    <citation type="journal article" date="2020" name="Nature">
        <title>Giant virus diversity and host interactions through global metagenomics.</title>
        <authorList>
            <person name="Schulz F."/>
            <person name="Roux S."/>
            <person name="Paez-Espino D."/>
            <person name="Jungbluth S."/>
            <person name="Walsh D.A."/>
            <person name="Denef V.J."/>
            <person name="McMahon K.D."/>
            <person name="Konstantinidis K.T."/>
            <person name="Eloe-Fadrosh E.A."/>
            <person name="Kyrpides N.C."/>
            <person name="Woyke T."/>
        </authorList>
    </citation>
    <scope>NUCLEOTIDE SEQUENCE</scope>
    <source>
        <strain evidence="1">GVMAG-M-3300023184-50</strain>
    </source>
</reference>